<dbReference type="Pfam" id="PF12854">
    <property type="entry name" value="PPR_1"/>
    <property type="match status" value="1"/>
</dbReference>
<sequence>MLSTQKIAKRFVCFWPRGARHVYGAHQNINSHTQSIGPFFCTFSESPNADTLNVVESPELPNWVKFCEHENPSVVEADDDFVLPKISILADTQKLHADHGKHVKRMVGEIVDSDVNKLAEVLKRLFESPTAVGYALAEYNRIDLSESLVEKILLKFCNDWIPAFGFFKWAKGQTDFMPSENCYNLMVDILGKLKKFELMWELLEEMHKLGGLVSIVTMSKVIRRLCRARKCDDAVEAFKKFEHFGLIKDTSAMNILMDSLVKERDVERAQNIFLEYKDEIALNSRTFNILIHGWCKAKKYNEARKVMEEMEKHGCLPDVASYTCFVESYCQAKDFRKVDEILNEMQQKGCPPNTVTYTIVMLALGKAKEINESLEIYEKMKQNCCVPDVGFYSALIFIMSTSGRFKDACDIFNDMPKQNVAPDVLTYNTMISAACHHSKEEYALELLKEMEEKSCTSNVTTYTPLLKMCCVKKRMKVLKYLIDDMFLKNVSVDFSTYCLLVDGLCKSGKLEHACSFFELMVLKGMVPGDNRYLSLIKKLEQKGMTKAKQQIESLMSKAKLSPA</sequence>
<dbReference type="PROSITE" id="PS51375">
    <property type="entry name" value="PPR"/>
    <property type="match status" value="7"/>
</dbReference>
<feature type="repeat" description="PPR" evidence="3">
    <location>
        <begin position="423"/>
        <end position="457"/>
    </location>
</feature>
<dbReference type="Gene3D" id="1.25.40.10">
    <property type="entry name" value="Tetratricopeptide repeat domain"/>
    <property type="match status" value="5"/>
</dbReference>
<proteinExistence type="inferred from homology"/>
<feature type="repeat" description="PPR" evidence="3">
    <location>
        <begin position="388"/>
        <end position="422"/>
    </location>
</feature>
<dbReference type="InterPro" id="IPR011990">
    <property type="entry name" value="TPR-like_helical_dom_sf"/>
</dbReference>
<evidence type="ECO:0000256" key="1">
    <source>
        <dbReference type="ARBA" id="ARBA00007626"/>
    </source>
</evidence>
<comment type="similarity">
    <text evidence="1">Belongs to the PPR family. P subfamily.</text>
</comment>
<evidence type="ECO:0000313" key="5">
    <source>
        <dbReference type="RefSeq" id="XP_056683199.1"/>
    </source>
</evidence>
<dbReference type="RefSeq" id="XP_056683201.1">
    <property type="nucleotide sequence ID" value="XM_056827223.1"/>
</dbReference>
<feature type="repeat" description="PPR" evidence="3">
    <location>
        <begin position="318"/>
        <end position="352"/>
    </location>
</feature>
<dbReference type="Pfam" id="PF13041">
    <property type="entry name" value="PPR_2"/>
    <property type="match status" value="2"/>
</dbReference>
<dbReference type="GeneID" id="110779179"/>
<dbReference type="RefSeq" id="XP_056683199.1">
    <property type="nucleotide sequence ID" value="XM_056827221.1"/>
</dbReference>
<feature type="repeat" description="PPR" evidence="3">
    <location>
        <begin position="493"/>
        <end position="527"/>
    </location>
</feature>
<keyword evidence="2" id="KW-0677">Repeat</keyword>
<feature type="repeat" description="PPR" evidence="3">
    <location>
        <begin position="283"/>
        <end position="317"/>
    </location>
</feature>
<evidence type="ECO:0000313" key="6">
    <source>
        <dbReference type="RefSeq" id="XP_056683200.1"/>
    </source>
</evidence>
<evidence type="ECO:0000256" key="3">
    <source>
        <dbReference type="PROSITE-ProRule" id="PRU00708"/>
    </source>
</evidence>
<reference evidence="4" key="1">
    <citation type="journal article" date="2021" name="Nat. Commun.">
        <title>Genomic analyses provide insights into spinach domestication and the genetic basis of agronomic traits.</title>
        <authorList>
            <person name="Cai X."/>
            <person name="Sun X."/>
            <person name="Xu C."/>
            <person name="Sun H."/>
            <person name="Wang X."/>
            <person name="Ge C."/>
            <person name="Zhang Z."/>
            <person name="Wang Q."/>
            <person name="Fei Z."/>
            <person name="Jiao C."/>
            <person name="Wang Q."/>
        </authorList>
    </citation>
    <scope>NUCLEOTIDE SEQUENCE [LARGE SCALE GENOMIC DNA]</scope>
    <source>
        <strain evidence="4">cv. Varoflay</strain>
    </source>
</reference>
<dbReference type="RefSeq" id="XP_056683202.1">
    <property type="nucleotide sequence ID" value="XM_056827224.1"/>
</dbReference>
<feature type="repeat" description="PPR" evidence="3">
    <location>
        <begin position="353"/>
        <end position="387"/>
    </location>
</feature>
<dbReference type="RefSeq" id="XP_056683200.1">
    <property type="nucleotide sequence ID" value="XM_056827222.1"/>
</dbReference>
<name>A0ABM3QIL8_SPIOL</name>
<accession>A0ABM3QIL8</accession>
<protein>
    <submittedName>
        <fullName evidence="5 6">Pentatricopeptide repeat-containing protein At3g22670, mitochondrial</fullName>
    </submittedName>
</protein>
<keyword evidence="4" id="KW-1185">Reference proteome</keyword>
<dbReference type="Proteomes" id="UP000813463">
    <property type="component" value="Chromosome 4"/>
</dbReference>
<evidence type="ECO:0000313" key="8">
    <source>
        <dbReference type="RefSeq" id="XP_056683202.1"/>
    </source>
</evidence>
<dbReference type="PANTHER" id="PTHR47936:SF1">
    <property type="entry name" value="PENTATRICOPEPTIDE REPEAT-CONTAINING PROTEIN GUN1, CHLOROPLASTIC"/>
    <property type="match status" value="1"/>
</dbReference>
<organism evidence="4 8">
    <name type="scientific">Spinacia oleracea</name>
    <name type="common">Spinach</name>
    <dbReference type="NCBI Taxonomy" id="3562"/>
    <lineage>
        <taxon>Eukaryota</taxon>
        <taxon>Viridiplantae</taxon>
        <taxon>Streptophyta</taxon>
        <taxon>Embryophyta</taxon>
        <taxon>Tracheophyta</taxon>
        <taxon>Spermatophyta</taxon>
        <taxon>Magnoliopsida</taxon>
        <taxon>eudicotyledons</taxon>
        <taxon>Gunneridae</taxon>
        <taxon>Pentapetalae</taxon>
        <taxon>Caryophyllales</taxon>
        <taxon>Chenopodiaceae</taxon>
        <taxon>Chenopodioideae</taxon>
        <taxon>Anserineae</taxon>
        <taxon>Spinacia</taxon>
    </lineage>
</organism>
<dbReference type="NCBIfam" id="TIGR00756">
    <property type="entry name" value="PPR"/>
    <property type="match status" value="7"/>
</dbReference>
<gene>
    <name evidence="5 6 7 8" type="primary">LOC110779179</name>
</gene>
<feature type="repeat" description="PPR" evidence="3">
    <location>
        <begin position="179"/>
        <end position="213"/>
    </location>
</feature>
<dbReference type="Pfam" id="PF01535">
    <property type="entry name" value="PPR"/>
    <property type="match status" value="5"/>
</dbReference>
<reference evidence="5 6" key="2">
    <citation type="submission" date="2025-05" db="UniProtKB">
        <authorList>
            <consortium name="RefSeq"/>
        </authorList>
    </citation>
    <scope>IDENTIFICATION</scope>
    <source>
        <tissue evidence="5 6">Leaf</tissue>
    </source>
</reference>
<evidence type="ECO:0000256" key="2">
    <source>
        <dbReference type="ARBA" id="ARBA00022737"/>
    </source>
</evidence>
<evidence type="ECO:0000313" key="7">
    <source>
        <dbReference type="RefSeq" id="XP_056683201.1"/>
    </source>
</evidence>
<evidence type="ECO:0000313" key="4">
    <source>
        <dbReference type="Proteomes" id="UP000813463"/>
    </source>
</evidence>
<dbReference type="PANTHER" id="PTHR47936">
    <property type="entry name" value="PPR_LONG DOMAIN-CONTAINING PROTEIN"/>
    <property type="match status" value="1"/>
</dbReference>
<dbReference type="InterPro" id="IPR002885">
    <property type="entry name" value="PPR_rpt"/>
</dbReference>